<comment type="similarity">
    <text evidence="3 11">Belongs to the NadD family.</text>
</comment>
<keyword evidence="7 11" id="KW-0547">Nucleotide-binding</keyword>
<dbReference type="SUPFAM" id="SSF52374">
    <property type="entry name" value="Nucleotidylyl transferase"/>
    <property type="match status" value="1"/>
</dbReference>
<evidence type="ECO:0000256" key="2">
    <source>
        <dbReference type="ARBA" id="ARBA00005019"/>
    </source>
</evidence>
<evidence type="ECO:0000256" key="11">
    <source>
        <dbReference type="HAMAP-Rule" id="MF_00244"/>
    </source>
</evidence>
<name>A0AB39UWT8_9GAMM</name>
<keyword evidence="6 11" id="KW-0548">Nucleotidyltransferase</keyword>
<evidence type="ECO:0000256" key="8">
    <source>
        <dbReference type="ARBA" id="ARBA00022840"/>
    </source>
</evidence>
<keyword evidence="5 11" id="KW-0808">Transferase</keyword>
<dbReference type="GO" id="GO:0009435">
    <property type="term" value="P:NAD+ biosynthetic process"/>
    <property type="evidence" value="ECO:0007669"/>
    <property type="project" value="UniProtKB-UniRule"/>
</dbReference>
<dbReference type="RefSeq" id="WP_369601387.1">
    <property type="nucleotide sequence ID" value="NZ_CP154858.1"/>
</dbReference>
<evidence type="ECO:0000256" key="6">
    <source>
        <dbReference type="ARBA" id="ARBA00022695"/>
    </source>
</evidence>
<dbReference type="NCBIfam" id="TIGR00482">
    <property type="entry name" value="nicotinate (nicotinamide) nucleotide adenylyltransferase"/>
    <property type="match status" value="1"/>
</dbReference>
<keyword evidence="9 11" id="KW-0520">NAD</keyword>
<evidence type="ECO:0000256" key="3">
    <source>
        <dbReference type="ARBA" id="ARBA00009014"/>
    </source>
</evidence>
<accession>A0AB39UWT8</accession>
<protein>
    <recommendedName>
        <fullName evidence="11">Probable nicotinate-nucleotide adenylyltransferase</fullName>
        <ecNumber evidence="11">2.7.7.18</ecNumber>
    </recommendedName>
    <alternativeName>
        <fullName evidence="11">Deamido-NAD(+) diphosphorylase</fullName>
    </alternativeName>
    <alternativeName>
        <fullName evidence="11">Deamido-NAD(+) pyrophosphorylase</fullName>
    </alternativeName>
    <alternativeName>
        <fullName evidence="11">Nicotinate mononucleotide adenylyltransferase</fullName>
        <shortName evidence="11">NaMN adenylyltransferase</shortName>
    </alternativeName>
</protein>
<dbReference type="NCBIfam" id="NF000839">
    <property type="entry name" value="PRK00071.1-1"/>
    <property type="match status" value="1"/>
</dbReference>
<comment type="function">
    <text evidence="1 11">Catalyzes the reversible adenylation of nicotinate mononucleotide (NaMN) to nicotinic acid adenine dinucleotide (NaAD).</text>
</comment>
<keyword evidence="4 11" id="KW-0662">Pyridine nucleotide biosynthesis</keyword>
<dbReference type="InterPro" id="IPR004821">
    <property type="entry name" value="Cyt_trans-like"/>
</dbReference>
<evidence type="ECO:0000259" key="12">
    <source>
        <dbReference type="Pfam" id="PF01467"/>
    </source>
</evidence>
<organism evidence="13">
    <name type="scientific">Thermohahella caldifontis</name>
    <dbReference type="NCBI Taxonomy" id="3142973"/>
    <lineage>
        <taxon>Bacteria</taxon>
        <taxon>Pseudomonadati</taxon>
        <taxon>Pseudomonadota</taxon>
        <taxon>Gammaproteobacteria</taxon>
        <taxon>Oceanospirillales</taxon>
        <taxon>Hahellaceae</taxon>
        <taxon>Thermohahella</taxon>
    </lineage>
</organism>
<dbReference type="PANTHER" id="PTHR39321">
    <property type="entry name" value="NICOTINATE-NUCLEOTIDE ADENYLYLTRANSFERASE-RELATED"/>
    <property type="match status" value="1"/>
</dbReference>
<proteinExistence type="inferred from homology"/>
<gene>
    <name evidence="11 13" type="primary">nadD</name>
    <name evidence="13" type="ORF">AAIA72_16525</name>
</gene>
<feature type="domain" description="Cytidyltransferase-like" evidence="12">
    <location>
        <begin position="18"/>
        <end position="204"/>
    </location>
</feature>
<keyword evidence="8 11" id="KW-0067">ATP-binding</keyword>
<dbReference type="PANTHER" id="PTHR39321:SF3">
    <property type="entry name" value="PHOSPHOPANTETHEINE ADENYLYLTRANSFERASE"/>
    <property type="match status" value="1"/>
</dbReference>
<evidence type="ECO:0000256" key="10">
    <source>
        <dbReference type="ARBA" id="ARBA00048721"/>
    </source>
</evidence>
<dbReference type="GO" id="GO:0004515">
    <property type="term" value="F:nicotinate-nucleotide adenylyltransferase activity"/>
    <property type="evidence" value="ECO:0007669"/>
    <property type="project" value="UniProtKB-UniRule"/>
</dbReference>
<evidence type="ECO:0000256" key="9">
    <source>
        <dbReference type="ARBA" id="ARBA00023027"/>
    </source>
</evidence>
<reference evidence="13" key="1">
    <citation type="submission" date="2024-05" db="EMBL/GenBank/DDBJ databases">
        <title>Genome sequencing of novel strain.</title>
        <authorList>
            <person name="Ganbat D."/>
            <person name="Ganbat S."/>
            <person name="Lee S.-J."/>
        </authorList>
    </citation>
    <scope>NUCLEOTIDE SEQUENCE</scope>
    <source>
        <strain evidence="13">SMD15-11</strain>
    </source>
</reference>
<dbReference type="GO" id="GO:0005524">
    <property type="term" value="F:ATP binding"/>
    <property type="evidence" value="ECO:0007669"/>
    <property type="project" value="UniProtKB-KW"/>
</dbReference>
<comment type="pathway">
    <text evidence="2 11">Cofactor biosynthesis; NAD(+) biosynthesis; deamido-NAD(+) from nicotinate D-ribonucleotide: step 1/1.</text>
</comment>
<dbReference type="EC" id="2.7.7.18" evidence="11"/>
<comment type="catalytic activity">
    <reaction evidence="10 11">
        <text>nicotinate beta-D-ribonucleotide + ATP + H(+) = deamido-NAD(+) + diphosphate</text>
        <dbReference type="Rhea" id="RHEA:22860"/>
        <dbReference type="ChEBI" id="CHEBI:15378"/>
        <dbReference type="ChEBI" id="CHEBI:30616"/>
        <dbReference type="ChEBI" id="CHEBI:33019"/>
        <dbReference type="ChEBI" id="CHEBI:57502"/>
        <dbReference type="ChEBI" id="CHEBI:58437"/>
        <dbReference type="EC" id="2.7.7.18"/>
    </reaction>
</comment>
<dbReference type="Gene3D" id="3.40.50.620">
    <property type="entry name" value="HUPs"/>
    <property type="match status" value="1"/>
</dbReference>
<evidence type="ECO:0000256" key="7">
    <source>
        <dbReference type="ARBA" id="ARBA00022741"/>
    </source>
</evidence>
<evidence type="ECO:0000256" key="4">
    <source>
        <dbReference type="ARBA" id="ARBA00022642"/>
    </source>
</evidence>
<evidence type="ECO:0000256" key="1">
    <source>
        <dbReference type="ARBA" id="ARBA00002324"/>
    </source>
</evidence>
<evidence type="ECO:0000256" key="5">
    <source>
        <dbReference type="ARBA" id="ARBA00022679"/>
    </source>
</evidence>
<dbReference type="CDD" id="cd02165">
    <property type="entry name" value="NMNAT"/>
    <property type="match status" value="1"/>
</dbReference>
<dbReference type="Pfam" id="PF01467">
    <property type="entry name" value="CTP_transf_like"/>
    <property type="match status" value="1"/>
</dbReference>
<sequence length="232" mass="25915">MSDPSASWSSGMPPVRILYGGTFDPVHVAHLRNVLEAQAAVADCLGVSTGRVPVHLLPCAQPAHRAQPGAGAQDRLRMLESAIEGVPGFVADPRELYRSGPSYTVDTLASFRYEFGPDVALILLMGRDAFRNFHTWHRWLEIVRLAHIMVMNRPGEDRPFDGPVKDLLSTHETDTLFDLIHAPFGRIHERTFRLLDISSTEIRAAVANGKSIRYLVPDGVYTHIQTHRLYQQ</sequence>
<dbReference type="HAMAP" id="MF_00244">
    <property type="entry name" value="NaMN_adenylyltr"/>
    <property type="match status" value="1"/>
</dbReference>
<dbReference type="AlphaFoldDB" id="A0AB39UWT8"/>
<dbReference type="KEGG" id="tcd:AAIA72_16525"/>
<dbReference type="EMBL" id="CP154858">
    <property type="protein sequence ID" value="XDT72377.1"/>
    <property type="molecule type" value="Genomic_DNA"/>
</dbReference>
<dbReference type="InterPro" id="IPR014729">
    <property type="entry name" value="Rossmann-like_a/b/a_fold"/>
</dbReference>
<dbReference type="InterPro" id="IPR005248">
    <property type="entry name" value="NadD/NMNAT"/>
</dbReference>
<evidence type="ECO:0000313" key="13">
    <source>
        <dbReference type="EMBL" id="XDT72377.1"/>
    </source>
</evidence>